<name>A0A1J4J577_9EUKA</name>
<keyword evidence="1" id="KW-0175">Coiled coil</keyword>
<protein>
    <submittedName>
        <fullName evidence="3">Uncharacterized protein</fullName>
    </submittedName>
</protein>
<reference evidence="3" key="1">
    <citation type="submission" date="2016-10" db="EMBL/GenBank/DDBJ databases">
        <authorList>
            <person name="Benchimol M."/>
            <person name="Almeida L.G."/>
            <person name="Vasconcelos A.T."/>
            <person name="Perreira-Neves A."/>
            <person name="Rosa I.A."/>
            <person name="Tasca T."/>
            <person name="Bogo M.R."/>
            <person name="de Souza W."/>
        </authorList>
    </citation>
    <scope>NUCLEOTIDE SEQUENCE [LARGE SCALE GENOMIC DNA]</scope>
    <source>
        <strain evidence="3">K</strain>
    </source>
</reference>
<feature type="region of interest" description="Disordered" evidence="2">
    <location>
        <begin position="416"/>
        <end position="439"/>
    </location>
</feature>
<dbReference type="VEuPathDB" id="TrichDB:TRFO_02375"/>
<dbReference type="GeneID" id="94825355"/>
<dbReference type="Proteomes" id="UP000179807">
    <property type="component" value="Unassembled WGS sequence"/>
</dbReference>
<dbReference type="RefSeq" id="XP_068346986.1">
    <property type="nucleotide sequence ID" value="XM_068490651.1"/>
</dbReference>
<evidence type="ECO:0000256" key="2">
    <source>
        <dbReference type="SAM" id="MobiDB-lite"/>
    </source>
</evidence>
<gene>
    <name evidence="3" type="ORF">TRFO_02375</name>
</gene>
<keyword evidence="4" id="KW-1185">Reference proteome</keyword>
<dbReference type="EMBL" id="MLAK01001370">
    <property type="protein sequence ID" value="OHS93849.1"/>
    <property type="molecule type" value="Genomic_DNA"/>
</dbReference>
<sequence>MNYQEENELFEETPEETYYESPDDLLEKIEAECNAFQKHSAKSEYDIKEQNFQRRIAALETRTLQAEEENLLLKNQIAELRDEISSAKSNSYTFQAELIDSNDKYDCLVKKLFHLFHCNSLDEVFQCSDRIIEQESKINHLSENLCKVQFQFSAETLKSIDRGPSVNGLESEEIERLNNSLQRAEETIDKQNKEIIELKSKIEEMTKRDDQIQGEYASLKVSIGQLTLENQNLEKLNQNTIQELTELKTNQPKQLIEANRRLSFLNSISKRFEPKFLCINENSSLFKVFDTLSMLMQSISDLEIDTQTIMKCLIEMNVVTREASNKIDTSISNLRDLHQIVNHPNQKSDNISSEKVKELEAQIKELTEQKAEYEDELEYVKGELQDMQENDKTPECAMWMAKYKKLETEVKMLRKLQNQSPNSSKLPPRRPLATLTTQF</sequence>
<evidence type="ECO:0000313" key="4">
    <source>
        <dbReference type="Proteomes" id="UP000179807"/>
    </source>
</evidence>
<dbReference type="AlphaFoldDB" id="A0A1J4J577"/>
<feature type="compositionally biased region" description="Polar residues" evidence="2">
    <location>
        <begin position="416"/>
        <end position="425"/>
    </location>
</feature>
<feature type="coiled-coil region" evidence="1">
    <location>
        <begin position="349"/>
        <end position="390"/>
    </location>
</feature>
<organism evidence="3 4">
    <name type="scientific">Tritrichomonas foetus</name>
    <dbReference type="NCBI Taxonomy" id="1144522"/>
    <lineage>
        <taxon>Eukaryota</taxon>
        <taxon>Metamonada</taxon>
        <taxon>Parabasalia</taxon>
        <taxon>Tritrichomonadida</taxon>
        <taxon>Tritrichomonadidae</taxon>
        <taxon>Tritrichomonas</taxon>
    </lineage>
</organism>
<feature type="coiled-coil region" evidence="1">
    <location>
        <begin position="167"/>
        <end position="250"/>
    </location>
</feature>
<comment type="caution">
    <text evidence="3">The sequence shown here is derived from an EMBL/GenBank/DDBJ whole genome shotgun (WGS) entry which is preliminary data.</text>
</comment>
<evidence type="ECO:0000256" key="1">
    <source>
        <dbReference type="SAM" id="Coils"/>
    </source>
</evidence>
<evidence type="ECO:0000313" key="3">
    <source>
        <dbReference type="EMBL" id="OHS93849.1"/>
    </source>
</evidence>
<proteinExistence type="predicted"/>
<feature type="coiled-coil region" evidence="1">
    <location>
        <begin position="49"/>
        <end position="90"/>
    </location>
</feature>
<accession>A0A1J4J577</accession>